<dbReference type="PANTHER" id="PTHR42973">
    <property type="entry name" value="BINDING OXIDOREDUCTASE, PUTATIVE (AFU_ORTHOLOGUE AFUA_1G17690)-RELATED"/>
    <property type="match status" value="1"/>
</dbReference>
<dbReference type="InterPro" id="IPR016169">
    <property type="entry name" value="FAD-bd_PCMH_sub2"/>
</dbReference>
<dbReference type="Gene3D" id="3.40.462.20">
    <property type="match status" value="1"/>
</dbReference>
<keyword evidence="3" id="KW-0285">Flavoprotein</keyword>
<dbReference type="Gene3D" id="3.30.465.10">
    <property type="match status" value="1"/>
</dbReference>
<accession>A0AAW1P8F9</accession>
<dbReference type="EMBL" id="JALJOQ010000049">
    <property type="protein sequence ID" value="KAK9804575.1"/>
    <property type="molecule type" value="Genomic_DNA"/>
</dbReference>
<comment type="caution">
    <text evidence="7">The sequence shown here is derived from an EMBL/GenBank/DDBJ whole genome shotgun (WGS) entry which is preliminary data.</text>
</comment>
<dbReference type="InterPro" id="IPR016166">
    <property type="entry name" value="FAD-bd_PCMH"/>
</dbReference>
<dbReference type="AlphaFoldDB" id="A0AAW1P8F9"/>
<dbReference type="InterPro" id="IPR036318">
    <property type="entry name" value="FAD-bd_PCMH-like_sf"/>
</dbReference>
<dbReference type="InterPro" id="IPR016167">
    <property type="entry name" value="FAD-bd_PCMH_sub1"/>
</dbReference>
<proteinExistence type="inferred from homology"/>
<dbReference type="SUPFAM" id="SSF56176">
    <property type="entry name" value="FAD-binding/transporter-associated domain-like"/>
    <property type="match status" value="1"/>
</dbReference>
<name>A0AAW1P8F9_9CHLO</name>
<dbReference type="PROSITE" id="PS51387">
    <property type="entry name" value="FAD_PCMH"/>
    <property type="match status" value="1"/>
</dbReference>
<gene>
    <name evidence="7" type="ORF">WJX73_001379</name>
</gene>
<protein>
    <recommendedName>
        <fullName evidence="6">FAD-binding PCMH-type domain-containing protein</fullName>
    </recommendedName>
</protein>
<evidence type="ECO:0000256" key="5">
    <source>
        <dbReference type="ARBA" id="ARBA00023002"/>
    </source>
</evidence>
<evidence type="ECO:0000313" key="8">
    <source>
        <dbReference type="Proteomes" id="UP001465755"/>
    </source>
</evidence>
<keyword evidence="8" id="KW-1185">Reference proteome</keyword>
<evidence type="ECO:0000313" key="7">
    <source>
        <dbReference type="EMBL" id="KAK9804575.1"/>
    </source>
</evidence>
<feature type="domain" description="FAD-binding PCMH-type" evidence="6">
    <location>
        <begin position="40"/>
        <end position="209"/>
    </location>
</feature>
<sequence length="468" mass="48632">MADLQGALSAGSSVLTASNAPAAFGKALQGFHDAALPADYGRSSAVVVQPAGIKDIQATVRFAVDHSLPVAVKGGGSSARPDFQTQGGITIDMSRMRTVTVDAAAAVMIAQGGAVYKDMAEATQPYDLALPWGDSYGTGFGLALGGGIGYLSRAKGLTADHIINATIVLANGSVIVASGGCNPDLLAAVKGAGTVFGVVVEAAFKLQDVSGLFGGYVAAVDDNRGTVFRSAHQWAAKAMADEPTLGVEISAAVGTLGPGLPPHNQAVIYILVALPKHATANKTALLAPLRQLPYIIDDTLGQLDWYGLESVVYNISNTFPYSSRYFIGGLVSFKQADDDFMDLLFNMSTHLPPKAGCLYLSDYLGSSVSENAVKNTTSFTPFAGDKDFHFFIMYAWAPGTHLQEYSDIQQQNLAAFSSQLIAPQAYANLATVTSGEYLQAQVGGARNLASSTVGITNDLVDATVGIAA</sequence>
<evidence type="ECO:0000256" key="1">
    <source>
        <dbReference type="ARBA" id="ARBA00001974"/>
    </source>
</evidence>
<dbReference type="InterPro" id="IPR050416">
    <property type="entry name" value="FAD-linked_Oxidoreductase"/>
</dbReference>
<comment type="cofactor">
    <cofactor evidence="1">
        <name>FAD</name>
        <dbReference type="ChEBI" id="CHEBI:57692"/>
    </cofactor>
</comment>
<evidence type="ECO:0000256" key="4">
    <source>
        <dbReference type="ARBA" id="ARBA00022827"/>
    </source>
</evidence>
<organism evidence="7 8">
    <name type="scientific">Symbiochloris irregularis</name>
    <dbReference type="NCBI Taxonomy" id="706552"/>
    <lineage>
        <taxon>Eukaryota</taxon>
        <taxon>Viridiplantae</taxon>
        <taxon>Chlorophyta</taxon>
        <taxon>core chlorophytes</taxon>
        <taxon>Trebouxiophyceae</taxon>
        <taxon>Trebouxiales</taxon>
        <taxon>Trebouxiaceae</taxon>
        <taxon>Symbiochloris</taxon>
    </lineage>
</organism>
<keyword evidence="5" id="KW-0560">Oxidoreductase</keyword>
<dbReference type="InterPro" id="IPR006094">
    <property type="entry name" value="Oxid_FAD_bind_N"/>
</dbReference>
<dbReference type="Pfam" id="PF01565">
    <property type="entry name" value="FAD_binding_4"/>
    <property type="match status" value="1"/>
</dbReference>
<dbReference type="PANTHER" id="PTHR42973:SF39">
    <property type="entry name" value="FAD-BINDING PCMH-TYPE DOMAIN-CONTAINING PROTEIN"/>
    <property type="match status" value="1"/>
</dbReference>
<evidence type="ECO:0000256" key="2">
    <source>
        <dbReference type="ARBA" id="ARBA00005466"/>
    </source>
</evidence>
<dbReference type="Gene3D" id="3.30.43.10">
    <property type="entry name" value="Uridine Diphospho-n-acetylenolpyruvylglucosamine Reductase, domain 2"/>
    <property type="match status" value="1"/>
</dbReference>
<reference evidence="7 8" key="1">
    <citation type="journal article" date="2024" name="Nat. Commun.">
        <title>Phylogenomics reveals the evolutionary origins of lichenization in chlorophyte algae.</title>
        <authorList>
            <person name="Puginier C."/>
            <person name="Libourel C."/>
            <person name="Otte J."/>
            <person name="Skaloud P."/>
            <person name="Haon M."/>
            <person name="Grisel S."/>
            <person name="Petersen M."/>
            <person name="Berrin J.G."/>
            <person name="Delaux P.M."/>
            <person name="Dal Grande F."/>
            <person name="Keller J."/>
        </authorList>
    </citation>
    <scope>NUCLEOTIDE SEQUENCE [LARGE SCALE GENOMIC DNA]</scope>
    <source>
        <strain evidence="7 8">SAG 2036</strain>
    </source>
</reference>
<keyword evidence="4" id="KW-0274">FAD</keyword>
<evidence type="ECO:0000256" key="3">
    <source>
        <dbReference type="ARBA" id="ARBA00022630"/>
    </source>
</evidence>
<dbReference type="Proteomes" id="UP001465755">
    <property type="component" value="Unassembled WGS sequence"/>
</dbReference>
<dbReference type="GO" id="GO:0016491">
    <property type="term" value="F:oxidoreductase activity"/>
    <property type="evidence" value="ECO:0007669"/>
    <property type="project" value="UniProtKB-KW"/>
</dbReference>
<dbReference type="GO" id="GO:0071949">
    <property type="term" value="F:FAD binding"/>
    <property type="evidence" value="ECO:0007669"/>
    <property type="project" value="InterPro"/>
</dbReference>
<evidence type="ECO:0000259" key="6">
    <source>
        <dbReference type="PROSITE" id="PS51387"/>
    </source>
</evidence>
<comment type="similarity">
    <text evidence="2">Belongs to the oxygen-dependent FAD-linked oxidoreductase family.</text>
</comment>